<keyword evidence="3 7" id="KW-1133">Transmembrane helix</keyword>
<proteinExistence type="inferred from homology"/>
<dbReference type="InterPro" id="IPR006603">
    <property type="entry name" value="PQ-loop_rpt"/>
</dbReference>
<feature type="transmembrane region" description="Helical" evidence="7">
    <location>
        <begin position="183"/>
        <end position="201"/>
    </location>
</feature>
<reference evidence="8 9" key="1">
    <citation type="journal article" date="2012" name="G3 (Bethesda)">
        <title>Pichia sorbitophila, an interspecies yeast hybrid reveals early steps of genome resolution following polyploidization.</title>
        <authorList>
            <person name="Leh Louis V."/>
            <person name="Despons L."/>
            <person name="Friedrich A."/>
            <person name="Martin T."/>
            <person name="Durrens P."/>
            <person name="Casaregola S."/>
            <person name="Neuveglise C."/>
            <person name="Fairhead C."/>
            <person name="Marck C."/>
            <person name="Cruz J.A."/>
            <person name="Straub M.L."/>
            <person name="Kugler V."/>
            <person name="Sacerdot C."/>
            <person name="Uzunov Z."/>
            <person name="Thierry A."/>
            <person name="Weiss S."/>
            <person name="Bleykasten C."/>
            <person name="De Montigny J."/>
            <person name="Jacques N."/>
            <person name="Jung P."/>
            <person name="Lemaire M."/>
            <person name="Mallet S."/>
            <person name="Morel G."/>
            <person name="Richard G.F."/>
            <person name="Sarkar A."/>
            <person name="Savel G."/>
            <person name="Schacherer J."/>
            <person name="Seret M.L."/>
            <person name="Talla E."/>
            <person name="Samson G."/>
            <person name="Jubin C."/>
            <person name="Poulain J."/>
            <person name="Vacherie B."/>
            <person name="Barbe V."/>
            <person name="Pelletier E."/>
            <person name="Sherman D.J."/>
            <person name="Westhof E."/>
            <person name="Weissenbach J."/>
            <person name="Baret P.V."/>
            <person name="Wincker P."/>
            <person name="Gaillardin C."/>
            <person name="Dujon B."/>
            <person name="Souciet J.L."/>
        </authorList>
    </citation>
    <scope>NUCLEOTIDE SEQUENCE [LARGE SCALE GENOMIC DNA]</scope>
    <source>
        <strain evidence="9">ATCC MYA-4447 / BCRC 22081 / CBS 7064 / NBRC 10061 / NRRL Y-12695</strain>
    </source>
</reference>
<feature type="transmembrane region" description="Helical" evidence="7">
    <location>
        <begin position="213"/>
        <end position="234"/>
    </location>
</feature>
<keyword evidence="4 7" id="KW-0472">Membrane</keyword>
<evidence type="ECO:0000256" key="2">
    <source>
        <dbReference type="ARBA" id="ARBA00022692"/>
    </source>
</evidence>
<evidence type="ECO:0000256" key="3">
    <source>
        <dbReference type="ARBA" id="ARBA00022989"/>
    </source>
</evidence>
<dbReference type="OMA" id="ISQCVYY"/>
<dbReference type="InParanoid" id="G8YPP0"/>
<feature type="transmembrane region" description="Helical" evidence="7">
    <location>
        <begin position="77"/>
        <end position="98"/>
    </location>
</feature>
<feature type="transmembrane region" description="Helical" evidence="7">
    <location>
        <begin position="143"/>
        <end position="163"/>
    </location>
</feature>
<dbReference type="InterPro" id="IPR051415">
    <property type="entry name" value="LAAT-1"/>
</dbReference>
<comment type="subcellular location">
    <subcellularLocation>
        <location evidence="1">Membrane</location>
        <topology evidence="1">Multi-pass membrane protein</topology>
    </subcellularLocation>
</comment>
<dbReference type="FunFam" id="1.20.1280.290:FF:000012">
    <property type="entry name" value="Vacuolar membrane PQ loop repeat protein"/>
    <property type="match status" value="1"/>
</dbReference>
<dbReference type="eggNOG" id="KOG2913">
    <property type="taxonomic scope" value="Eukaryota"/>
</dbReference>
<dbReference type="EMBL" id="FO082056">
    <property type="protein sequence ID" value="CCE78625.1"/>
    <property type="molecule type" value="Genomic_DNA"/>
</dbReference>
<dbReference type="AlphaFoldDB" id="G8YPP0"/>
<dbReference type="GO" id="GO:0034486">
    <property type="term" value="P:vacuolar transmembrane transport"/>
    <property type="evidence" value="ECO:0007669"/>
    <property type="project" value="UniProtKB-ARBA"/>
</dbReference>
<comment type="similarity">
    <text evidence="5">Belongs to the laat-1 family.</text>
</comment>
<dbReference type="Pfam" id="PF04193">
    <property type="entry name" value="PQ-loop"/>
    <property type="match status" value="2"/>
</dbReference>
<evidence type="ECO:0000256" key="1">
    <source>
        <dbReference type="ARBA" id="ARBA00004141"/>
    </source>
</evidence>
<accession>G8YPP0</accession>
<organism evidence="8 9">
    <name type="scientific">Pichia sorbitophila (strain ATCC MYA-4447 / BCRC 22081 / CBS 7064 / NBRC 10061 / NRRL Y-12695)</name>
    <name type="common">Hybrid yeast</name>
    <dbReference type="NCBI Taxonomy" id="559304"/>
    <lineage>
        <taxon>Eukaryota</taxon>
        <taxon>Fungi</taxon>
        <taxon>Dikarya</taxon>
        <taxon>Ascomycota</taxon>
        <taxon>Saccharomycotina</taxon>
        <taxon>Pichiomycetes</taxon>
        <taxon>Debaryomycetaceae</taxon>
        <taxon>Millerozyma</taxon>
    </lineage>
</organism>
<feature type="transmembrane region" description="Helical" evidence="7">
    <location>
        <begin position="20"/>
        <end position="38"/>
    </location>
</feature>
<dbReference type="HOGENOM" id="CLU_019699_1_0_1"/>
<dbReference type="OrthoDB" id="8048523at2759"/>
<evidence type="ECO:0000256" key="5">
    <source>
        <dbReference type="ARBA" id="ARBA00038039"/>
    </source>
</evidence>
<keyword evidence="9" id="KW-1185">Reference proteome</keyword>
<evidence type="ECO:0000256" key="6">
    <source>
        <dbReference type="ARBA" id="ARBA00050768"/>
    </source>
</evidence>
<dbReference type="GO" id="GO:0015174">
    <property type="term" value="F:basic amino acid transmembrane transporter activity"/>
    <property type="evidence" value="ECO:0007669"/>
    <property type="project" value="UniProtKB-ARBA"/>
</dbReference>
<dbReference type="PANTHER" id="PTHR16201:SF44">
    <property type="entry name" value="SEVEN TRANSMEMBRANE PROTEIN 1"/>
    <property type="match status" value="1"/>
</dbReference>
<name>G8YPP0_PICSO</name>
<protein>
    <submittedName>
        <fullName evidence="8">Piso0_000650 protein</fullName>
    </submittedName>
</protein>
<evidence type="ECO:0000256" key="4">
    <source>
        <dbReference type="ARBA" id="ARBA00023136"/>
    </source>
</evidence>
<evidence type="ECO:0000313" key="8">
    <source>
        <dbReference type="EMBL" id="CCE78625.1"/>
    </source>
</evidence>
<dbReference type="SMART" id="SM00679">
    <property type="entry name" value="CTNS"/>
    <property type="match status" value="2"/>
</dbReference>
<keyword evidence="2 7" id="KW-0812">Transmembrane</keyword>
<evidence type="ECO:0000256" key="7">
    <source>
        <dbReference type="SAM" id="Phobius"/>
    </source>
</evidence>
<comment type="catalytic activity">
    <reaction evidence="6">
        <text>L-histidine(out) + L-arginine(in) = L-histidine(in) + L-arginine(out)</text>
        <dbReference type="Rhea" id="RHEA:71063"/>
        <dbReference type="ChEBI" id="CHEBI:32682"/>
        <dbReference type="ChEBI" id="CHEBI:57595"/>
    </reaction>
</comment>
<sequence>MNLSGLSEASASLRVSISGLMGSTSLACWIVLLLPQLIEQWRLKSAEGIAIGFISIWFLGDITNLVGALWAGLLPEVVFLAVWFCIADFMMIGSYFYYTHIYKKKKDHTHHHSSTAEDETSHLLQRRQSEASTHSVVESNKIFTNYILPILFVLGSGFLGFMSSGSEEPEDPASHPIEVGPQIMGYISAALYLGARIPQIIQNHRRKSVYGLSLLFFLFSVLGNLTYAGQILFYRSDSQYILLNLSWLLGSLGTIFEDSFIFLQFYMYKDNGKVISD</sequence>
<dbReference type="GO" id="GO:0098852">
    <property type="term" value="C:lytic vacuole membrane"/>
    <property type="evidence" value="ECO:0007669"/>
    <property type="project" value="UniProtKB-ARBA"/>
</dbReference>
<dbReference type="FunFam" id="1.20.1280.290:FF:000009">
    <property type="entry name" value="PQ loop repeat family protein"/>
    <property type="match status" value="1"/>
</dbReference>
<feature type="transmembrane region" description="Helical" evidence="7">
    <location>
        <begin position="240"/>
        <end position="263"/>
    </location>
</feature>
<feature type="transmembrane region" description="Helical" evidence="7">
    <location>
        <begin position="50"/>
        <end position="71"/>
    </location>
</feature>
<dbReference type="Gene3D" id="1.20.1280.290">
    <property type="match status" value="2"/>
</dbReference>
<gene>
    <name evidence="8" type="primary">Piso0_000650</name>
    <name evidence="8" type="ORF">GNLVRS01_PISO0D01125g</name>
</gene>
<dbReference type="PANTHER" id="PTHR16201">
    <property type="entry name" value="SEVEN TRANSMEMBRANE PROTEIN 1-RELATED"/>
    <property type="match status" value="1"/>
</dbReference>
<dbReference type="Proteomes" id="UP000005222">
    <property type="component" value="Chromosome D"/>
</dbReference>
<evidence type="ECO:0000313" key="9">
    <source>
        <dbReference type="Proteomes" id="UP000005222"/>
    </source>
</evidence>